<comment type="caution">
    <text evidence="1">The sequence shown here is derived from an EMBL/GenBank/DDBJ whole genome shotgun (WGS) entry which is preliminary data.</text>
</comment>
<evidence type="ECO:0000313" key="2">
    <source>
        <dbReference type="Proteomes" id="UP001597213"/>
    </source>
</evidence>
<organism evidence="1 2">
    <name type="scientific">Paracoccus pacificus</name>
    <dbReference type="NCBI Taxonomy" id="1463598"/>
    <lineage>
        <taxon>Bacteria</taxon>
        <taxon>Pseudomonadati</taxon>
        <taxon>Pseudomonadota</taxon>
        <taxon>Alphaproteobacteria</taxon>
        <taxon>Rhodobacterales</taxon>
        <taxon>Paracoccaceae</taxon>
        <taxon>Paracoccus</taxon>
    </lineage>
</organism>
<name>A0ABW4R852_9RHOB</name>
<sequence>MMASRAQPGRAQGGRRVPLYKFSNDSAELLIEGGFRYEASLMGHDIPCLINAEGGSLIGVPSR</sequence>
<dbReference type="EMBL" id="JBHUEN010000031">
    <property type="protein sequence ID" value="MFD1882295.1"/>
    <property type="molecule type" value="Genomic_DNA"/>
</dbReference>
<protein>
    <submittedName>
        <fullName evidence="1">Uncharacterized protein</fullName>
    </submittedName>
</protein>
<gene>
    <name evidence="1" type="ORF">ACFSCT_11280</name>
</gene>
<proteinExistence type="predicted"/>
<evidence type="ECO:0000313" key="1">
    <source>
        <dbReference type="EMBL" id="MFD1882295.1"/>
    </source>
</evidence>
<dbReference type="RefSeq" id="WP_379142805.1">
    <property type="nucleotide sequence ID" value="NZ_JBHUEN010000031.1"/>
</dbReference>
<reference evidence="2" key="1">
    <citation type="journal article" date="2019" name="Int. J. Syst. Evol. Microbiol.">
        <title>The Global Catalogue of Microorganisms (GCM) 10K type strain sequencing project: providing services to taxonomists for standard genome sequencing and annotation.</title>
        <authorList>
            <consortium name="The Broad Institute Genomics Platform"/>
            <consortium name="The Broad Institute Genome Sequencing Center for Infectious Disease"/>
            <person name="Wu L."/>
            <person name="Ma J."/>
        </authorList>
    </citation>
    <scope>NUCLEOTIDE SEQUENCE [LARGE SCALE GENOMIC DNA]</scope>
    <source>
        <strain evidence="2">CCUG 56029</strain>
    </source>
</reference>
<accession>A0ABW4R852</accession>
<keyword evidence="2" id="KW-1185">Reference proteome</keyword>
<dbReference type="Proteomes" id="UP001597213">
    <property type="component" value="Unassembled WGS sequence"/>
</dbReference>